<accession>L8PHP3</accession>
<dbReference type="Proteomes" id="UP000011205">
    <property type="component" value="Unassembled WGS sequence"/>
</dbReference>
<dbReference type="EMBL" id="AMLP01000104">
    <property type="protein sequence ID" value="ELS55704.1"/>
    <property type="molecule type" value="Genomic_DNA"/>
</dbReference>
<name>L8PHP3_STRVR</name>
<protein>
    <submittedName>
        <fullName evidence="2">Uncharacterized protein</fullName>
    </submittedName>
</protein>
<organism evidence="2 3">
    <name type="scientific">Streptomyces viridochromogenes Tue57</name>
    <dbReference type="NCBI Taxonomy" id="1160705"/>
    <lineage>
        <taxon>Bacteria</taxon>
        <taxon>Bacillati</taxon>
        <taxon>Actinomycetota</taxon>
        <taxon>Actinomycetes</taxon>
        <taxon>Kitasatosporales</taxon>
        <taxon>Streptomycetaceae</taxon>
        <taxon>Streptomyces</taxon>
    </lineage>
</organism>
<proteinExistence type="predicted"/>
<evidence type="ECO:0000313" key="2">
    <source>
        <dbReference type="EMBL" id="ELS55704.1"/>
    </source>
</evidence>
<reference evidence="2 3" key="1">
    <citation type="journal article" date="2013" name="Genome Announc.">
        <title>Draft Genome Sequence of Streptomyces viridochromogenes Strain Tu57, Producer of Avilamycin.</title>
        <authorList>
            <person name="Gruning B.A."/>
            <person name="Erxleben A."/>
            <person name="Hahnlein A."/>
            <person name="Gunther S."/>
        </authorList>
    </citation>
    <scope>NUCLEOTIDE SEQUENCE [LARGE SCALE GENOMIC DNA]</scope>
    <source>
        <strain evidence="2 3">Tue57</strain>
    </source>
</reference>
<evidence type="ECO:0000313" key="3">
    <source>
        <dbReference type="Proteomes" id="UP000011205"/>
    </source>
</evidence>
<comment type="caution">
    <text evidence="2">The sequence shown here is derived from an EMBL/GenBank/DDBJ whole genome shotgun (WGS) entry which is preliminary data.</text>
</comment>
<dbReference type="AlphaFoldDB" id="L8PHP3"/>
<gene>
    <name evidence="2" type="ORF">STVIR_3341</name>
</gene>
<feature type="region of interest" description="Disordered" evidence="1">
    <location>
        <begin position="1"/>
        <end position="37"/>
    </location>
</feature>
<sequence length="37" mass="4066">MRLNAAEQSEIHAQSPRTPCPAINGGSTESKRSHQEF</sequence>
<evidence type="ECO:0000256" key="1">
    <source>
        <dbReference type="SAM" id="MobiDB-lite"/>
    </source>
</evidence>
<dbReference type="PATRIC" id="fig|1160705.3.peg.3314"/>